<evidence type="ECO:0000313" key="13">
    <source>
        <dbReference type="Proteomes" id="UP000268093"/>
    </source>
</evidence>
<dbReference type="AlphaFoldDB" id="A0A433DHJ7"/>
<feature type="domain" description="LIM zinc-binding" evidence="11">
    <location>
        <begin position="727"/>
        <end position="786"/>
    </location>
</feature>
<name>A0A433DHJ7_9FUNG</name>
<dbReference type="InterPro" id="IPR001781">
    <property type="entry name" value="Znf_LIM"/>
</dbReference>
<evidence type="ECO:0000256" key="1">
    <source>
        <dbReference type="ARBA" id="ARBA00004282"/>
    </source>
</evidence>
<dbReference type="GO" id="GO:0031941">
    <property type="term" value="C:filamentous actin"/>
    <property type="evidence" value="ECO:0007669"/>
    <property type="project" value="TreeGrafter"/>
</dbReference>
<dbReference type="SUPFAM" id="SSF57716">
    <property type="entry name" value="Glucocorticoid receptor-like (DNA-binding domain)"/>
    <property type="match status" value="4"/>
</dbReference>
<protein>
    <recommendedName>
        <fullName evidence="11">LIM zinc-binding domain-containing protein</fullName>
    </recommendedName>
</protein>
<feature type="region of interest" description="Disordered" evidence="10">
    <location>
        <begin position="325"/>
        <end position="349"/>
    </location>
</feature>
<dbReference type="InterPro" id="IPR050604">
    <property type="entry name" value="PDZ-LIM_domain"/>
</dbReference>
<evidence type="ECO:0000256" key="6">
    <source>
        <dbReference type="ARBA" id="ARBA00022833"/>
    </source>
</evidence>
<dbReference type="Pfam" id="PF00412">
    <property type="entry name" value="LIM"/>
    <property type="match status" value="4"/>
</dbReference>
<dbReference type="GO" id="GO:0030036">
    <property type="term" value="P:actin cytoskeleton organization"/>
    <property type="evidence" value="ECO:0007669"/>
    <property type="project" value="TreeGrafter"/>
</dbReference>
<dbReference type="EMBL" id="RBNI01001553">
    <property type="protein sequence ID" value="RUP50318.1"/>
    <property type="molecule type" value="Genomic_DNA"/>
</dbReference>
<dbReference type="InterPro" id="IPR011990">
    <property type="entry name" value="TPR-like_helical_dom_sf"/>
</dbReference>
<feature type="compositionally biased region" description="Low complexity" evidence="10">
    <location>
        <begin position="395"/>
        <end position="409"/>
    </location>
</feature>
<evidence type="ECO:0000256" key="7">
    <source>
        <dbReference type="ARBA" id="ARBA00022949"/>
    </source>
</evidence>
<keyword evidence="6 9" id="KW-0862">Zinc</keyword>
<keyword evidence="5" id="KW-0677">Repeat</keyword>
<dbReference type="GO" id="GO:0005737">
    <property type="term" value="C:cytoplasm"/>
    <property type="evidence" value="ECO:0007669"/>
    <property type="project" value="UniProtKB-SubCell"/>
</dbReference>
<dbReference type="SUPFAM" id="SSF48452">
    <property type="entry name" value="TPR-like"/>
    <property type="match status" value="2"/>
</dbReference>
<evidence type="ECO:0000256" key="4">
    <source>
        <dbReference type="ARBA" id="ARBA00022723"/>
    </source>
</evidence>
<evidence type="ECO:0000256" key="3">
    <source>
        <dbReference type="ARBA" id="ARBA00022490"/>
    </source>
</evidence>
<dbReference type="InterPro" id="IPR019734">
    <property type="entry name" value="TPR_rpt"/>
</dbReference>
<dbReference type="PROSITE" id="PS50023">
    <property type="entry name" value="LIM_DOMAIN_2"/>
    <property type="match status" value="3"/>
</dbReference>
<dbReference type="Proteomes" id="UP000268093">
    <property type="component" value="Unassembled WGS sequence"/>
</dbReference>
<comment type="subcellular location">
    <subcellularLocation>
        <location evidence="1">Cell junction</location>
    </subcellularLocation>
    <subcellularLocation>
        <location evidence="2">Cytoplasm</location>
    </subcellularLocation>
</comment>
<dbReference type="PANTHER" id="PTHR24214:SF38">
    <property type="entry name" value="PDZ AND LIM DOMAIN PROTEIN ZASP-RELATED"/>
    <property type="match status" value="1"/>
</dbReference>
<comment type="caution">
    <text evidence="12">The sequence shown here is derived from an EMBL/GenBank/DDBJ whole genome shotgun (WGS) entry which is preliminary data.</text>
</comment>
<dbReference type="SMART" id="SM00028">
    <property type="entry name" value="TPR"/>
    <property type="match status" value="3"/>
</dbReference>
<dbReference type="FunFam" id="2.10.110.10:FF:000008">
    <property type="entry name" value="Paxillin isoform 1"/>
    <property type="match status" value="1"/>
</dbReference>
<dbReference type="PANTHER" id="PTHR24214">
    <property type="entry name" value="PDZ AND LIM DOMAIN PROTEIN ZASP"/>
    <property type="match status" value="1"/>
</dbReference>
<evidence type="ECO:0000256" key="2">
    <source>
        <dbReference type="ARBA" id="ARBA00004496"/>
    </source>
</evidence>
<dbReference type="GO" id="GO:0003779">
    <property type="term" value="F:actin binding"/>
    <property type="evidence" value="ECO:0007669"/>
    <property type="project" value="TreeGrafter"/>
</dbReference>
<organism evidence="12 13">
    <name type="scientific">Jimgerdemannia flammicorona</name>
    <dbReference type="NCBI Taxonomy" id="994334"/>
    <lineage>
        <taxon>Eukaryota</taxon>
        <taxon>Fungi</taxon>
        <taxon>Fungi incertae sedis</taxon>
        <taxon>Mucoromycota</taxon>
        <taxon>Mucoromycotina</taxon>
        <taxon>Endogonomycetes</taxon>
        <taxon>Endogonales</taxon>
        <taxon>Endogonaceae</taxon>
        <taxon>Jimgerdemannia</taxon>
    </lineage>
</organism>
<keyword evidence="7" id="KW-0965">Cell junction</keyword>
<reference evidence="12 13" key="1">
    <citation type="journal article" date="2018" name="New Phytol.">
        <title>Phylogenomics of Endogonaceae and evolution of mycorrhizas within Mucoromycota.</title>
        <authorList>
            <person name="Chang Y."/>
            <person name="Desiro A."/>
            <person name="Na H."/>
            <person name="Sandor L."/>
            <person name="Lipzen A."/>
            <person name="Clum A."/>
            <person name="Barry K."/>
            <person name="Grigoriev I.V."/>
            <person name="Martin F.M."/>
            <person name="Stajich J.E."/>
            <person name="Smith M.E."/>
            <person name="Bonito G."/>
            <person name="Spatafora J.W."/>
        </authorList>
    </citation>
    <scope>NUCLEOTIDE SEQUENCE [LARGE SCALE GENOMIC DNA]</scope>
    <source>
        <strain evidence="12 13">GMNB39</strain>
    </source>
</reference>
<keyword evidence="4 9" id="KW-0479">Metal-binding</keyword>
<keyword evidence="8 9" id="KW-0440">LIM domain</keyword>
<dbReference type="GO" id="GO:0051371">
    <property type="term" value="F:muscle alpha-actinin binding"/>
    <property type="evidence" value="ECO:0007669"/>
    <property type="project" value="TreeGrafter"/>
</dbReference>
<dbReference type="SMART" id="SM00132">
    <property type="entry name" value="LIM"/>
    <property type="match status" value="4"/>
</dbReference>
<keyword evidence="13" id="KW-1185">Reference proteome</keyword>
<accession>A0A433DHJ7</accession>
<evidence type="ECO:0000259" key="11">
    <source>
        <dbReference type="PROSITE" id="PS50023"/>
    </source>
</evidence>
<feature type="region of interest" description="Disordered" evidence="10">
    <location>
        <begin position="382"/>
        <end position="589"/>
    </location>
</feature>
<feature type="domain" description="LIM zinc-binding" evidence="11">
    <location>
        <begin position="795"/>
        <end position="859"/>
    </location>
</feature>
<dbReference type="PROSITE" id="PS00478">
    <property type="entry name" value="LIM_DOMAIN_1"/>
    <property type="match status" value="3"/>
</dbReference>
<dbReference type="Gene3D" id="1.25.40.10">
    <property type="entry name" value="Tetratricopeptide repeat domain"/>
    <property type="match status" value="1"/>
</dbReference>
<dbReference type="OrthoDB" id="15567at2759"/>
<feature type="domain" description="LIM zinc-binding" evidence="11">
    <location>
        <begin position="610"/>
        <end position="669"/>
    </location>
</feature>
<dbReference type="GO" id="GO:0046872">
    <property type="term" value="F:metal ion binding"/>
    <property type="evidence" value="ECO:0007669"/>
    <property type="project" value="UniProtKB-KW"/>
</dbReference>
<sequence length="862" mass="94346">MSLWRPLLSFRPLIFCKATTSNTLIHPSLRHAPPTTLTTRLYATRTSTSTVPFAPLPLILITSAITCLAVGIYQYKTSAIQKYPLPIRQSLRRAIYYENYGKDPVLAEFYYRKALDGATTSPELEAEPAHISGIMIRLGTLLDSLGKTHEAIDVLNRAFRLAIDPNTPPSALSSSVPLANVTARHLPPSERIKSIGLAQKLGDLYAAVGQDERAEAYYVWSVEQMIVESDDGSRETKFVVDPNQTFDFESLPKWMTRTDLGASLEALGAFYASRRKHSLALPLYLRSLSLLPYATSCRGAVLMCNLAEAHAAMGHLEEARRWAEKGREIADDPNVKKRASKDKSSWDNPRECDEACAVLLVNLGMVHEPTDGARRAQPPQHIAVATPDNPPRPKSPSTSSSRTGPGVRGPRPPWKHPGRPDTAVLFPQPTAPPTIPTNPTNASFNRDIPPSSQKESPRTARNRSSSTNRQGEPRETLGSSRGRQELPPAAVNRSTSQGRQKEPPGAALNRGTATGRQKELPPNPGSVDELMNDLTLADPPRRGGDAFDVALARSGTSSPKLTSAKRVSLPSVPVPDKPLPPVDHSAGGLAGVSDERVTVRGPMAFVDSPIRCAGCSEPIIGRIMTALGKQWHAEHFVCRQCGTSLEHVEFQEKDGVPYCHLDFHELFSPRCDYCKTPIEDECVAALGKTYHRLHFFCRECGNPFEGGFMVHDGHPYCEKDYLNKFGKKCKGCDLHIRGEFTNALGEDWHKTCFVCTECKNPFDGGAFYVRNNRPFCEAHLRSAVAPLPAPPAPTHICDMCQNPIAGRAVIALGKKFHQEHFACVGCDRELSTSVPGMWRVNESGDRPICLECLSGKGGGAAV</sequence>
<dbReference type="GO" id="GO:0001725">
    <property type="term" value="C:stress fiber"/>
    <property type="evidence" value="ECO:0007669"/>
    <property type="project" value="TreeGrafter"/>
</dbReference>
<dbReference type="CDD" id="cd08368">
    <property type="entry name" value="LIM"/>
    <property type="match status" value="1"/>
</dbReference>
<keyword evidence="3" id="KW-0963">Cytoplasm</keyword>
<evidence type="ECO:0000256" key="9">
    <source>
        <dbReference type="PROSITE-ProRule" id="PRU00125"/>
    </source>
</evidence>
<evidence type="ECO:0000313" key="12">
    <source>
        <dbReference type="EMBL" id="RUP50318.1"/>
    </source>
</evidence>
<gene>
    <name evidence="12" type="ORF">BC936DRAFT_139640</name>
</gene>
<evidence type="ECO:0000256" key="8">
    <source>
        <dbReference type="ARBA" id="ARBA00023038"/>
    </source>
</evidence>
<evidence type="ECO:0000256" key="5">
    <source>
        <dbReference type="ARBA" id="ARBA00022737"/>
    </source>
</evidence>
<proteinExistence type="predicted"/>
<feature type="compositionally biased region" description="Pro residues" evidence="10">
    <location>
        <begin position="572"/>
        <end position="581"/>
    </location>
</feature>
<dbReference type="Gene3D" id="2.10.110.10">
    <property type="entry name" value="Cysteine Rich Protein"/>
    <property type="match status" value="4"/>
</dbReference>
<evidence type="ECO:0000256" key="10">
    <source>
        <dbReference type="SAM" id="MobiDB-lite"/>
    </source>
</evidence>